<evidence type="ECO:0000313" key="15">
    <source>
        <dbReference type="EMBL" id="SFM56255.1"/>
    </source>
</evidence>
<keyword evidence="10 12" id="KW-0472">Membrane</keyword>
<evidence type="ECO:0000256" key="3">
    <source>
        <dbReference type="ARBA" id="ARBA00022670"/>
    </source>
</evidence>
<evidence type="ECO:0000256" key="11">
    <source>
        <dbReference type="RuleBase" id="RU003983"/>
    </source>
</evidence>
<protein>
    <submittedName>
        <fullName evidence="15">Heat shock protein HtpX</fullName>
    </submittedName>
</protein>
<evidence type="ECO:0000256" key="8">
    <source>
        <dbReference type="ARBA" id="ARBA00022989"/>
    </source>
</evidence>
<feature type="transmembrane region" description="Helical" evidence="12">
    <location>
        <begin position="16"/>
        <end position="34"/>
    </location>
</feature>
<evidence type="ECO:0000313" key="16">
    <source>
        <dbReference type="Proteomes" id="UP000199561"/>
    </source>
</evidence>
<dbReference type="EMBL" id="FOUF01000021">
    <property type="protein sequence ID" value="SFM56255.1"/>
    <property type="molecule type" value="Genomic_DNA"/>
</dbReference>
<keyword evidence="6 11" id="KW-0378">Hydrolase</keyword>
<dbReference type="PANTHER" id="PTHR43221:SF1">
    <property type="entry name" value="PROTEASE HTPX"/>
    <property type="match status" value="1"/>
</dbReference>
<organism evidence="15 16">
    <name type="scientific">Nitrosomonas nitrosa</name>
    <dbReference type="NCBI Taxonomy" id="52442"/>
    <lineage>
        <taxon>Bacteria</taxon>
        <taxon>Pseudomonadati</taxon>
        <taxon>Pseudomonadota</taxon>
        <taxon>Betaproteobacteria</taxon>
        <taxon>Nitrosomonadales</taxon>
        <taxon>Nitrosomonadaceae</taxon>
        <taxon>Nitrosomonas</taxon>
    </lineage>
</organism>
<dbReference type="GO" id="GO:0004222">
    <property type="term" value="F:metalloendopeptidase activity"/>
    <property type="evidence" value="ECO:0007669"/>
    <property type="project" value="InterPro"/>
</dbReference>
<reference evidence="14" key="2">
    <citation type="submission" date="2021-02" db="EMBL/GenBank/DDBJ databases">
        <authorList>
            <person name="Han P."/>
        </authorList>
    </citation>
    <scope>NUCLEOTIDE SEQUENCE</scope>
    <source>
        <strain evidence="14">Nitrosomonas nitrosa 18-3D</strain>
    </source>
</reference>
<feature type="transmembrane region" description="Helical" evidence="12">
    <location>
        <begin position="162"/>
        <end position="182"/>
    </location>
</feature>
<keyword evidence="15" id="KW-0346">Stress response</keyword>
<evidence type="ECO:0000256" key="2">
    <source>
        <dbReference type="ARBA" id="ARBA00022475"/>
    </source>
</evidence>
<dbReference type="Pfam" id="PF01435">
    <property type="entry name" value="Peptidase_M48"/>
    <property type="match status" value="1"/>
</dbReference>
<dbReference type="PANTHER" id="PTHR43221">
    <property type="entry name" value="PROTEASE HTPX"/>
    <property type="match status" value="1"/>
</dbReference>
<keyword evidence="9 11" id="KW-0482">Metalloprotease</keyword>
<evidence type="ECO:0000256" key="6">
    <source>
        <dbReference type="ARBA" id="ARBA00022801"/>
    </source>
</evidence>
<evidence type="ECO:0000256" key="9">
    <source>
        <dbReference type="ARBA" id="ARBA00023049"/>
    </source>
</evidence>
<evidence type="ECO:0000256" key="12">
    <source>
        <dbReference type="SAM" id="Phobius"/>
    </source>
</evidence>
<gene>
    <name evidence="14" type="ORF">NMYAN_10021</name>
    <name evidence="15" type="ORF">SAMN05421880_12111</name>
</gene>
<dbReference type="RefSeq" id="WP_239654040.1">
    <property type="nucleotide sequence ID" value="NZ_CAJNAP010000001.1"/>
</dbReference>
<evidence type="ECO:0000256" key="10">
    <source>
        <dbReference type="ARBA" id="ARBA00023136"/>
    </source>
</evidence>
<feature type="transmembrane region" description="Helical" evidence="12">
    <location>
        <begin position="40"/>
        <end position="58"/>
    </location>
</feature>
<dbReference type="InterPro" id="IPR050083">
    <property type="entry name" value="HtpX_protease"/>
</dbReference>
<dbReference type="AlphaFoldDB" id="A0A1I4RVI3"/>
<evidence type="ECO:0000313" key="14">
    <source>
        <dbReference type="EMBL" id="CAE6482960.1"/>
    </source>
</evidence>
<comment type="subcellular location">
    <subcellularLocation>
        <location evidence="1">Cell membrane</location>
        <topology evidence="1">Multi-pass membrane protein</topology>
    </subcellularLocation>
</comment>
<proteinExistence type="inferred from homology"/>
<sequence>MHDRVTHHSWINRLQTLLLIGLLLGISLLAGWLLFGKEGFWLVILASIVILLVEPAAASRLTLKLYRACPIAPHEAPELYRIMAFLADRAGLAHMPTLYYIASPMVNAFTVGNRRQAAIALTDGLLRCLSIRETAGVLAHETAHIANGDLFVMGLADYISRLTSILALVGQILLILALPSVLLGYAKINWAILLLLVFSPYLTMLLQLGLSRVREFNADLKAIQLTGDPEALAAALAKIERVSHSWRAWILPGWGNPEPSWLRTHPATEERIRRLLTLRSRHSGQWPNQPISYRVHSPRHSSPRWYPGGFWH</sequence>
<dbReference type="EMBL" id="CAJNAP010000001">
    <property type="protein sequence ID" value="CAE6482960.1"/>
    <property type="molecule type" value="Genomic_DNA"/>
</dbReference>
<reference evidence="15 16" key="1">
    <citation type="submission" date="2016-10" db="EMBL/GenBank/DDBJ databases">
        <authorList>
            <person name="de Groot N.N."/>
        </authorList>
    </citation>
    <scope>NUCLEOTIDE SEQUENCE [LARGE SCALE GENOMIC DNA]</scope>
    <source>
        <strain evidence="15 16">Nm146</strain>
    </source>
</reference>
<dbReference type="GO" id="GO:0005886">
    <property type="term" value="C:plasma membrane"/>
    <property type="evidence" value="ECO:0007669"/>
    <property type="project" value="UniProtKB-SubCell"/>
</dbReference>
<feature type="domain" description="Peptidase M48" evidence="13">
    <location>
        <begin position="73"/>
        <end position="277"/>
    </location>
</feature>
<evidence type="ECO:0000256" key="4">
    <source>
        <dbReference type="ARBA" id="ARBA00022692"/>
    </source>
</evidence>
<keyword evidence="2" id="KW-1003">Cell membrane</keyword>
<keyword evidence="16" id="KW-1185">Reference proteome</keyword>
<evidence type="ECO:0000256" key="5">
    <source>
        <dbReference type="ARBA" id="ARBA00022723"/>
    </source>
</evidence>
<dbReference type="Proteomes" id="UP000199561">
    <property type="component" value="Unassembled WGS sequence"/>
</dbReference>
<dbReference type="GO" id="GO:0046872">
    <property type="term" value="F:metal ion binding"/>
    <property type="evidence" value="ECO:0007669"/>
    <property type="project" value="UniProtKB-KW"/>
</dbReference>
<name>A0A1I4RVI3_9PROT</name>
<evidence type="ECO:0000259" key="13">
    <source>
        <dbReference type="Pfam" id="PF01435"/>
    </source>
</evidence>
<keyword evidence="8 12" id="KW-1133">Transmembrane helix</keyword>
<dbReference type="Gene3D" id="3.30.2010.10">
    <property type="entry name" value="Metalloproteases ('zincins'), catalytic domain"/>
    <property type="match status" value="1"/>
</dbReference>
<dbReference type="CDD" id="cd07339">
    <property type="entry name" value="M48B_HtpX_like"/>
    <property type="match status" value="1"/>
</dbReference>
<keyword evidence="7 11" id="KW-0862">Zinc</keyword>
<comment type="similarity">
    <text evidence="11">Belongs to the peptidase M48 family.</text>
</comment>
<accession>A0A1I4RVI3</accession>
<dbReference type="GO" id="GO:0006508">
    <property type="term" value="P:proteolysis"/>
    <property type="evidence" value="ECO:0007669"/>
    <property type="project" value="UniProtKB-KW"/>
</dbReference>
<keyword evidence="4 12" id="KW-0812">Transmembrane</keyword>
<comment type="cofactor">
    <cofactor evidence="11">
        <name>Zn(2+)</name>
        <dbReference type="ChEBI" id="CHEBI:29105"/>
    </cofactor>
    <text evidence="11">Binds 1 zinc ion per subunit.</text>
</comment>
<keyword evidence="3 11" id="KW-0645">Protease</keyword>
<feature type="transmembrane region" description="Helical" evidence="12">
    <location>
        <begin position="188"/>
        <end position="206"/>
    </location>
</feature>
<dbReference type="STRING" id="52442.SAMN05421880_12111"/>
<dbReference type="Proteomes" id="UP000601736">
    <property type="component" value="Unassembled WGS sequence"/>
</dbReference>
<keyword evidence="5" id="KW-0479">Metal-binding</keyword>
<evidence type="ECO:0000256" key="7">
    <source>
        <dbReference type="ARBA" id="ARBA00022833"/>
    </source>
</evidence>
<dbReference type="InterPro" id="IPR001915">
    <property type="entry name" value="Peptidase_M48"/>
</dbReference>
<evidence type="ECO:0000256" key="1">
    <source>
        <dbReference type="ARBA" id="ARBA00004651"/>
    </source>
</evidence>